<comment type="subunit">
    <text evidence="4">Heterodimer of an alpha and a beta subunit.</text>
</comment>
<accession>A0A1L9VA19</accession>
<comment type="subcellular location">
    <subcellularLocation>
        <location evidence="2">Mitochondrion matrix</location>
    </subcellularLocation>
</comment>
<keyword evidence="7" id="KW-0285">Flavoprotein</keyword>
<dbReference type="Gene3D" id="3.40.50.790">
    <property type="match status" value="1"/>
</dbReference>
<name>A0A1L9VA19_ASPGL</name>
<dbReference type="OrthoDB" id="1715808at2759"/>
<keyword evidence="9" id="KW-0249">Electron transport</keyword>
<dbReference type="Gene3D" id="3.30.190.20">
    <property type="match status" value="1"/>
</dbReference>
<dbReference type="SUPFAM" id="SSF56808">
    <property type="entry name" value="Ribosomal protein L1"/>
    <property type="match status" value="1"/>
</dbReference>
<dbReference type="CDD" id="cd01715">
    <property type="entry name" value="ETF_alpha"/>
    <property type="match status" value="1"/>
</dbReference>
<evidence type="ECO:0000259" key="12">
    <source>
        <dbReference type="SMART" id="SM00893"/>
    </source>
</evidence>
<dbReference type="InterPro" id="IPR023674">
    <property type="entry name" value="Ribosomal_uL1-like"/>
</dbReference>
<feature type="compositionally biased region" description="Basic and acidic residues" evidence="11">
    <location>
        <begin position="319"/>
        <end position="343"/>
    </location>
</feature>
<dbReference type="GO" id="GO:0033539">
    <property type="term" value="P:fatty acid beta-oxidation using acyl-CoA dehydrogenase"/>
    <property type="evidence" value="ECO:0007669"/>
    <property type="project" value="TreeGrafter"/>
</dbReference>
<protein>
    <recommendedName>
        <fullName evidence="5">Probable electron transfer flavoprotein subunit alpha, mitochondrial</fullName>
    </recommendedName>
</protein>
<feature type="region of interest" description="Disordered" evidence="11">
    <location>
        <begin position="1"/>
        <end position="58"/>
    </location>
</feature>
<dbReference type="InterPro" id="IPR029035">
    <property type="entry name" value="DHS-like_NAD/FAD-binding_dom"/>
</dbReference>
<dbReference type="PANTHER" id="PTHR43153">
    <property type="entry name" value="ELECTRON TRANSFER FLAVOPROTEIN ALPHA"/>
    <property type="match status" value="1"/>
</dbReference>
<dbReference type="SUPFAM" id="SSF52467">
    <property type="entry name" value="DHS-like NAD/FAD-binding domain"/>
    <property type="match status" value="1"/>
</dbReference>
<dbReference type="GO" id="GO:0009055">
    <property type="term" value="F:electron transfer activity"/>
    <property type="evidence" value="ECO:0007669"/>
    <property type="project" value="InterPro"/>
</dbReference>
<dbReference type="FunFam" id="3.40.50.620:FF:000041">
    <property type="entry name" value="Electron transfer flavoprotein alpha subunit"/>
    <property type="match status" value="1"/>
</dbReference>
<dbReference type="Pfam" id="PF01012">
    <property type="entry name" value="ETF"/>
    <property type="match status" value="1"/>
</dbReference>
<evidence type="ECO:0000256" key="5">
    <source>
        <dbReference type="ARBA" id="ARBA00020656"/>
    </source>
</evidence>
<evidence type="ECO:0000256" key="6">
    <source>
        <dbReference type="ARBA" id="ARBA00022448"/>
    </source>
</evidence>
<evidence type="ECO:0000256" key="2">
    <source>
        <dbReference type="ARBA" id="ARBA00004305"/>
    </source>
</evidence>
<dbReference type="Gene3D" id="3.40.50.1220">
    <property type="entry name" value="TPP-binding domain"/>
    <property type="match status" value="1"/>
</dbReference>
<keyword evidence="6" id="KW-0813">Transport</keyword>
<dbReference type="InterPro" id="IPR001308">
    <property type="entry name" value="ETF_a/FixB"/>
</dbReference>
<evidence type="ECO:0000313" key="14">
    <source>
        <dbReference type="Proteomes" id="UP000184300"/>
    </source>
</evidence>
<dbReference type="RefSeq" id="XP_022397433.1">
    <property type="nucleotide sequence ID" value="XM_022550302.1"/>
</dbReference>
<keyword evidence="8" id="KW-0274">FAD</keyword>
<dbReference type="Gene3D" id="3.40.50.620">
    <property type="entry name" value="HUPs"/>
    <property type="match status" value="1"/>
</dbReference>
<dbReference type="InterPro" id="IPR028364">
    <property type="entry name" value="Ribosomal_uL1/biogenesis"/>
</dbReference>
<evidence type="ECO:0000256" key="1">
    <source>
        <dbReference type="ARBA" id="ARBA00001974"/>
    </source>
</evidence>
<dbReference type="GO" id="GO:0005759">
    <property type="term" value="C:mitochondrial matrix"/>
    <property type="evidence" value="ECO:0007669"/>
    <property type="project" value="UniProtKB-SubCell"/>
</dbReference>
<feature type="compositionally biased region" description="Basic and acidic residues" evidence="11">
    <location>
        <begin position="369"/>
        <end position="379"/>
    </location>
</feature>
<dbReference type="AlphaFoldDB" id="A0A1L9VA19"/>
<evidence type="ECO:0000256" key="3">
    <source>
        <dbReference type="ARBA" id="ARBA00005817"/>
    </source>
</evidence>
<gene>
    <name evidence="13" type="ORF">ASPGLDRAFT_84898</name>
</gene>
<feature type="compositionally biased region" description="Polar residues" evidence="11">
    <location>
        <begin position="1"/>
        <end position="27"/>
    </location>
</feature>
<dbReference type="SMART" id="SM00893">
    <property type="entry name" value="ETF"/>
    <property type="match status" value="1"/>
</dbReference>
<dbReference type="GeneID" id="34466562"/>
<feature type="region of interest" description="Disordered" evidence="11">
    <location>
        <begin position="319"/>
        <end position="400"/>
    </location>
</feature>
<dbReference type="Pfam" id="PF00766">
    <property type="entry name" value="ETF_alpha"/>
    <property type="match status" value="1"/>
</dbReference>
<dbReference type="Pfam" id="PF00687">
    <property type="entry name" value="Ribosomal_L1"/>
    <property type="match status" value="1"/>
</dbReference>
<evidence type="ECO:0000256" key="9">
    <source>
        <dbReference type="ARBA" id="ARBA00022982"/>
    </source>
</evidence>
<dbReference type="FunFam" id="3.40.50.1220:FF:000001">
    <property type="entry name" value="Electron transfer flavoprotein, alpha subunit"/>
    <property type="match status" value="1"/>
</dbReference>
<comment type="similarity">
    <text evidence="3">Belongs to the ETF alpha-subunit/FixB family.</text>
</comment>
<evidence type="ECO:0000256" key="7">
    <source>
        <dbReference type="ARBA" id="ARBA00022630"/>
    </source>
</evidence>
<organism evidence="13 14">
    <name type="scientific">Aspergillus glaucus CBS 516.65</name>
    <dbReference type="NCBI Taxonomy" id="1160497"/>
    <lineage>
        <taxon>Eukaryota</taxon>
        <taxon>Fungi</taxon>
        <taxon>Dikarya</taxon>
        <taxon>Ascomycota</taxon>
        <taxon>Pezizomycotina</taxon>
        <taxon>Eurotiomycetes</taxon>
        <taxon>Eurotiomycetidae</taxon>
        <taxon>Eurotiales</taxon>
        <taxon>Aspergillaceae</taxon>
        <taxon>Aspergillus</taxon>
        <taxon>Aspergillus subgen. Aspergillus</taxon>
    </lineage>
</organism>
<dbReference type="CDD" id="cd00403">
    <property type="entry name" value="Ribosomal_L1"/>
    <property type="match status" value="1"/>
</dbReference>
<evidence type="ECO:0000313" key="13">
    <source>
        <dbReference type="EMBL" id="OJJ80735.1"/>
    </source>
</evidence>
<dbReference type="Proteomes" id="UP000184300">
    <property type="component" value="Unassembled WGS sequence"/>
</dbReference>
<dbReference type="EMBL" id="KV878909">
    <property type="protein sequence ID" value="OJJ80735.1"/>
    <property type="molecule type" value="Genomic_DNA"/>
</dbReference>
<feature type="compositionally biased region" description="Polar residues" evidence="11">
    <location>
        <begin position="381"/>
        <end position="390"/>
    </location>
</feature>
<dbReference type="GO" id="GO:0050660">
    <property type="term" value="F:flavin adenine dinucleotide binding"/>
    <property type="evidence" value="ECO:0007669"/>
    <property type="project" value="InterPro"/>
</dbReference>
<feature type="region of interest" description="Disordered" evidence="11">
    <location>
        <begin position="581"/>
        <end position="600"/>
    </location>
</feature>
<dbReference type="FunFam" id="3.40.50.790:FF:000006">
    <property type="entry name" value="Electron transfer flavoprotein alpha-subunit"/>
    <property type="match status" value="1"/>
</dbReference>
<dbReference type="InterPro" id="IPR014729">
    <property type="entry name" value="Rossmann-like_a/b/a_fold"/>
</dbReference>
<proteinExistence type="inferred from homology"/>
<reference evidence="14" key="1">
    <citation type="journal article" date="2017" name="Genome Biol.">
        <title>Comparative genomics reveals high biological diversity and specific adaptations in the industrially and medically important fungal genus Aspergillus.</title>
        <authorList>
            <person name="de Vries R.P."/>
            <person name="Riley R."/>
            <person name="Wiebenga A."/>
            <person name="Aguilar-Osorio G."/>
            <person name="Amillis S."/>
            <person name="Uchima C.A."/>
            <person name="Anderluh G."/>
            <person name="Asadollahi M."/>
            <person name="Askin M."/>
            <person name="Barry K."/>
            <person name="Battaglia E."/>
            <person name="Bayram O."/>
            <person name="Benocci T."/>
            <person name="Braus-Stromeyer S.A."/>
            <person name="Caldana C."/>
            <person name="Canovas D."/>
            <person name="Cerqueira G.C."/>
            <person name="Chen F."/>
            <person name="Chen W."/>
            <person name="Choi C."/>
            <person name="Clum A."/>
            <person name="Dos Santos R.A."/>
            <person name="Damasio A.R."/>
            <person name="Diallinas G."/>
            <person name="Emri T."/>
            <person name="Fekete E."/>
            <person name="Flipphi M."/>
            <person name="Freyberg S."/>
            <person name="Gallo A."/>
            <person name="Gournas C."/>
            <person name="Habgood R."/>
            <person name="Hainaut M."/>
            <person name="Harispe M.L."/>
            <person name="Henrissat B."/>
            <person name="Hilden K.S."/>
            <person name="Hope R."/>
            <person name="Hossain A."/>
            <person name="Karabika E."/>
            <person name="Karaffa L."/>
            <person name="Karanyi Z."/>
            <person name="Krasevec N."/>
            <person name="Kuo A."/>
            <person name="Kusch H."/>
            <person name="LaButti K."/>
            <person name="Lagendijk E.L."/>
            <person name="Lapidus A."/>
            <person name="Levasseur A."/>
            <person name="Lindquist E."/>
            <person name="Lipzen A."/>
            <person name="Logrieco A.F."/>
            <person name="MacCabe A."/>
            <person name="Maekelae M.R."/>
            <person name="Malavazi I."/>
            <person name="Melin P."/>
            <person name="Meyer V."/>
            <person name="Mielnichuk N."/>
            <person name="Miskei M."/>
            <person name="Molnar A.P."/>
            <person name="Mule G."/>
            <person name="Ngan C.Y."/>
            <person name="Orejas M."/>
            <person name="Orosz E."/>
            <person name="Ouedraogo J.P."/>
            <person name="Overkamp K.M."/>
            <person name="Park H.-S."/>
            <person name="Perrone G."/>
            <person name="Piumi F."/>
            <person name="Punt P.J."/>
            <person name="Ram A.F."/>
            <person name="Ramon A."/>
            <person name="Rauscher S."/>
            <person name="Record E."/>
            <person name="Riano-Pachon D.M."/>
            <person name="Robert V."/>
            <person name="Roehrig J."/>
            <person name="Ruller R."/>
            <person name="Salamov A."/>
            <person name="Salih N.S."/>
            <person name="Samson R.A."/>
            <person name="Sandor E."/>
            <person name="Sanguinetti M."/>
            <person name="Schuetze T."/>
            <person name="Sepcic K."/>
            <person name="Shelest E."/>
            <person name="Sherlock G."/>
            <person name="Sophianopoulou V."/>
            <person name="Squina F.M."/>
            <person name="Sun H."/>
            <person name="Susca A."/>
            <person name="Todd R.B."/>
            <person name="Tsang A."/>
            <person name="Unkles S.E."/>
            <person name="van de Wiele N."/>
            <person name="van Rossen-Uffink D."/>
            <person name="Oliveira J.V."/>
            <person name="Vesth T.C."/>
            <person name="Visser J."/>
            <person name="Yu J.-H."/>
            <person name="Zhou M."/>
            <person name="Andersen M.R."/>
            <person name="Archer D.B."/>
            <person name="Baker S.E."/>
            <person name="Benoit I."/>
            <person name="Brakhage A.A."/>
            <person name="Braus G.H."/>
            <person name="Fischer R."/>
            <person name="Frisvad J.C."/>
            <person name="Goldman G.H."/>
            <person name="Houbraken J."/>
            <person name="Oakley B."/>
            <person name="Pocsi I."/>
            <person name="Scazzocchio C."/>
            <person name="Seiboth B."/>
            <person name="vanKuyk P.A."/>
            <person name="Wortman J."/>
            <person name="Dyer P.S."/>
            <person name="Grigoriev I.V."/>
        </authorList>
    </citation>
    <scope>NUCLEOTIDE SEQUENCE [LARGE SCALE GENOMIC DNA]</scope>
    <source>
        <strain evidence="14">CBS 516.65</strain>
    </source>
</reference>
<sequence>MPSTELTTKVTSGSPYQLDKNQVTRASSALLRHIKSKQEEKEKNATKKTLIGDNDEDEEDAPLHNEAVWLVLTTKKHVVDKNRLKPGKISIPHSLNSSPSLSICLITADPQRAVKNIVTDPSFPQDLTSRIDRVIGFSKLKTRYQSFESRRQLLSEHDVFLADDRIIMRLVNTLGKIFYKSSKRPIPVRIAEIEKVDGKKVKKDPKQKNNNTSDEKSSAFASPLIVAKEIEKTLSCAPVQLAPATTASIRIGSSKFTSEQLAQNVEAVVKGLTEKFITKGWRNIKAIHVKGASTMAMPIWLASELWVDENDVLENNAEETKAIEGGKKRKSTGDNEKLLEDSKKSKKSKATEDDDETASLTARKQKLQKQKEKALEDGKASISQNTGNATKASKKKQKSSVLRAARSQIYPSRACNQPSLSALARLLSTLAVLEQRDGKLQQSSLSAVAAAQKLGGSVTAFVAGKGVKGSAAAEAAKIKGLEKVVAVDNEAYEKGLPENYAPLLVDNIKSGGFSHVLAAHSAFGKSLLPRVAALLDVQQISDITKIESEDTFVRPIYAGNAILTVQSTDSTKVITVRGTSFQGTETEGGSAEIVDGTDPNAPALTEWVSEELTKSERPDLGTASRVVSGGRGLKSKEEFDRVIVPLADSLGAAIGASRAAVDSGFADNSLQVGQTGKNVAPQLYLCAGVSGAIQHLAGMKDSKVIAAINKDPDAPIFQVADVGLVGDLFEKVPELTEKLKSQA</sequence>
<dbReference type="VEuPathDB" id="FungiDB:ASPGLDRAFT_84898"/>
<dbReference type="InterPro" id="IPR033947">
    <property type="entry name" value="ETF_alpha_N"/>
</dbReference>
<feature type="domain" description="Electron transfer flavoprotein alpha/beta-subunit N-terminal" evidence="12">
    <location>
        <begin position="429"/>
        <end position="616"/>
    </location>
</feature>
<comment type="cofactor">
    <cofactor evidence="1">
        <name>FAD</name>
        <dbReference type="ChEBI" id="CHEBI:57692"/>
    </cofactor>
</comment>
<evidence type="ECO:0000256" key="11">
    <source>
        <dbReference type="SAM" id="MobiDB-lite"/>
    </source>
</evidence>
<keyword evidence="14" id="KW-1185">Reference proteome</keyword>
<feature type="compositionally biased region" description="Basic and acidic residues" evidence="11">
    <location>
        <begin position="36"/>
        <end position="45"/>
    </location>
</feature>
<evidence type="ECO:0000256" key="8">
    <source>
        <dbReference type="ARBA" id="ARBA00022827"/>
    </source>
</evidence>
<dbReference type="InterPro" id="IPR014731">
    <property type="entry name" value="ETF_asu_C"/>
</dbReference>
<dbReference type="STRING" id="1160497.A0A1L9VA19"/>
<comment type="function">
    <text evidence="10">The electron transfer flavoprotein serves as a specific electron acceptor for several dehydrogenases, including five acyl-CoA dehydrogenases, glutaryl-CoA and sarcosine dehydrogenase. It transfers the electrons to the main mitochondrial respiratory chain via ETF-ubiquinone oxidoreductase (ETF dehydrogenase).</text>
</comment>
<dbReference type="SUPFAM" id="SSF52402">
    <property type="entry name" value="Adenine nucleotide alpha hydrolases-like"/>
    <property type="match status" value="1"/>
</dbReference>
<dbReference type="InterPro" id="IPR014730">
    <property type="entry name" value="ETF_a/b_N"/>
</dbReference>
<evidence type="ECO:0000256" key="10">
    <source>
        <dbReference type="ARBA" id="ARBA00025416"/>
    </source>
</evidence>
<dbReference type="InterPro" id="IPR016095">
    <property type="entry name" value="Ribosomal_uL1_3-a/b-sand"/>
</dbReference>
<evidence type="ECO:0000256" key="4">
    <source>
        <dbReference type="ARBA" id="ARBA00011355"/>
    </source>
</evidence>
<dbReference type="PANTHER" id="PTHR43153:SF1">
    <property type="entry name" value="ELECTRON TRANSFER FLAVOPROTEIN SUBUNIT ALPHA, MITOCHONDRIAL"/>
    <property type="match status" value="1"/>
</dbReference>